<dbReference type="GO" id="GO:0042910">
    <property type="term" value="F:xenobiotic transmembrane transporter activity"/>
    <property type="evidence" value="ECO:0007669"/>
    <property type="project" value="TreeGrafter"/>
</dbReference>
<keyword evidence="3" id="KW-1185">Reference proteome</keyword>
<evidence type="ECO:0000313" key="2">
    <source>
        <dbReference type="EMBL" id="AHD03006.1"/>
    </source>
</evidence>
<dbReference type="PANTHER" id="PTHR32063:SF13">
    <property type="entry name" value="MULTIDRUG EFFLUX PUMP SUBUNIT ACRB-RELATED"/>
    <property type="match status" value="1"/>
</dbReference>
<protein>
    <submittedName>
        <fullName evidence="2">Uncharacterized protein</fullName>
    </submittedName>
</protein>
<evidence type="ECO:0000256" key="1">
    <source>
        <dbReference type="SAM" id="Phobius"/>
    </source>
</evidence>
<feature type="transmembrane region" description="Helical" evidence="1">
    <location>
        <begin position="7"/>
        <end position="28"/>
    </location>
</feature>
<accession>V9VW70</accession>
<dbReference type="HOGENOM" id="CLU_2601707_0_0_5"/>
<organism evidence="2 3">
    <name type="scientific">Leisingera methylohalidivorans DSM 14336</name>
    <dbReference type="NCBI Taxonomy" id="999552"/>
    <lineage>
        <taxon>Bacteria</taxon>
        <taxon>Pseudomonadati</taxon>
        <taxon>Pseudomonadota</taxon>
        <taxon>Alphaproteobacteria</taxon>
        <taxon>Rhodobacterales</taxon>
        <taxon>Roseobacteraceae</taxon>
        <taxon>Leisingera</taxon>
    </lineage>
</organism>
<dbReference type="PATRIC" id="fig|999552.6.peg.1717"/>
<dbReference type="SUPFAM" id="SSF82866">
    <property type="entry name" value="Multidrug efflux transporter AcrB transmembrane domain"/>
    <property type="match status" value="1"/>
</dbReference>
<evidence type="ECO:0000313" key="3">
    <source>
        <dbReference type="Proteomes" id="UP000018780"/>
    </source>
</evidence>
<dbReference type="Proteomes" id="UP000018780">
    <property type="component" value="Chromosome"/>
</dbReference>
<feature type="transmembrane region" description="Helical" evidence="1">
    <location>
        <begin position="40"/>
        <end position="61"/>
    </location>
</feature>
<reference evidence="2 3" key="1">
    <citation type="submission" date="2013-09" db="EMBL/GenBank/DDBJ databases">
        <authorList>
            <consortium name="DOE Joint Genome Institute"/>
            <person name="Klenk H.-P."/>
            <person name="Huntemann M."/>
            <person name="Han J."/>
            <person name="Chen A."/>
            <person name="Kyrpides N."/>
            <person name="Mavromatis K."/>
            <person name="Markowitz V."/>
            <person name="Palaniappan K."/>
            <person name="Ivanova N."/>
            <person name="Schaumberg A."/>
            <person name="Pati A."/>
            <person name="Liolios K."/>
            <person name="Nordberg H.P."/>
            <person name="Cantor M.N."/>
            <person name="Hua S.X."/>
            <person name="Woyke T."/>
        </authorList>
    </citation>
    <scope>NUCLEOTIDE SEQUENCE [LARGE SCALE GENOMIC DNA]</scope>
    <source>
        <strain evidence="2 3">DSM 14336</strain>
    </source>
</reference>
<keyword evidence="1" id="KW-0472">Membrane</keyword>
<dbReference type="Gene3D" id="1.20.1640.10">
    <property type="entry name" value="Multidrug efflux transporter AcrB transmembrane domain"/>
    <property type="match status" value="1"/>
</dbReference>
<proteinExistence type="predicted"/>
<dbReference type="KEGG" id="lmd:METH_08545"/>
<keyword evidence="1" id="KW-0812">Transmembrane</keyword>
<dbReference type="Pfam" id="PF00873">
    <property type="entry name" value="ACR_tran"/>
    <property type="match status" value="1"/>
</dbReference>
<dbReference type="STRING" id="999552.METH_08545"/>
<dbReference type="AlphaFoldDB" id="V9VW70"/>
<sequence>MEQINGPVIATTLVLLGVFVPGTFMPGITGKVYSQSAETISVAVVISSVNALTLSPAPVPLCSRRAPARQKVCWPCSKA</sequence>
<name>V9VW70_9RHOB</name>
<keyword evidence="1" id="KW-1133">Transmembrane helix</keyword>
<dbReference type="InterPro" id="IPR001036">
    <property type="entry name" value="Acrflvin-R"/>
</dbReference>
<gene>
    <name evidence="2" type="ORF">METH_08545</name>
</gene>
<dbReference type="GO" id="GO:0005886">
    <property type="term" value="C:plasma membrane"/>
    <property type="evidence" value="ECO:0007669"/>
    <property type="project" value="TreeGrafter"/>
</dbReference>
<dbReference type="PRINTS" id="PR00702">
    <property type="entry name" value="ACRIFLAVINRP"/>
</dbReference>
<dbReference type="EMBL" id="CP006773">
    <property type="protein sequence ID" value="AHD03006.1"/>
    <property type="molecule type" value="Genomic_DNA"/>
</dbReference>
<dbReference type="PANTHER" id="PTHR32063">
    <property type="match status" value="1"/>
</dbReference>